<dbReference type="AlphaFoldDB" id="A0A090RRI4"/>
<protein>
    <submittedName>
        <fullName evidence="1">Uncharacterized protein</fullName>
    </submittedName>
</protein>
<keyword evidence="2" id="KW-1185">Reference proteome</keyword>
<dbReference type="Proteomes" id="UP000029228">
    <property type="component" value="Unassembled WGS sequence"/>
</dbReference>
<evidence type="ECO:0000313" key="1">
    <source>
        <dbReference type="EMBL" id="GAL17183.1"/>
    </source>
</evidence>
<proteinExistence type="predicted"/>
<dbReference type="EMBL" id="BBMR01000001">
    <property type="protein sequence ID" value="GAL17183.1"/>
    <property type="molecule type" value="Genomic_DNA"/>
</dbReference>
<sequence>MEKQTRQDAVAQYSEAVATEKLTATQEQAFNQAIERAVEQGEFEKALRLSKEAESLGSKSAQQAFVDAMKKY</sequence>
<name>A0A090RRI4_9VIBR</name>
<comment type="caution">
    <text evidence="1">The sequence shown here is derived from an EMBL/GenBank/DDBJ whole genome shotgun (WGS) entry which is preliminary data.</text>
</comment>
<gene>
    <name evidence="1" type="ORF">JCM19235_5732</name>
</gene>
<reference evidence="1 2" key="2">
    <citation type="submission" date="2014-09" db="EMBL/GenBank/DDBJ databases">
        <authorList>
            <consortium name="NBRP consortium"/>
            <person name="Sawabe T."/>
            <person name="Meirelles P."/>
            <person name="Nakanishi M."/>
            <person name="Sayaka M."/>
            <person name="Hattori M."/>
            <person name="Ohkuma M."/>
        </authorList>
    </citation>
    <scope>NUCLEOTIDE SEQUENCE [LARGE SCALE GENOMIC DNA]</scope>
    <source>
        <strain evidence="2">JCM19235</strain>
    </source>
</reference>
<evidence type="ECO:0000313" key="2">
    <source>
        <dbReference type="Proteomes" id="UP000029228"/>
    </source>
</evidence>
<accession>A0A090RRI4</accession>
<dbReference type="OrthoDB" id="5944162at2"/>
<organism evidence="1 2">
    <name type="scientific">Vibrio maritimus</name>
    <dbReference type="NCBI Taxonomy" id="990268"/>
    <lineage>
        <taxon>Bacteria</taxon>
        <taxon>Pseudomonadati</taxon>
        <taxon>Pseudomonadota</taxon>
        <taxon>Gammaproteobacteria</taxon>
        <taxon>Vibrionales</taxon>
        <taxon>Vibrionaceae</taxon>
        <taxon>Vibrio</taxon>
    </lineage>
</organism>
<reference evidence="1 2" key="1">
    <citation type="submission" date="2014-09" db="EMBL/GenBank/DDBJ databases">
        <title>Vibrio maritimus JCM 19235. (C45) whole genome shotgun sequence.</title>
        <authorList>
            <person name="Sawabe T."/>
            <person name="Meirelles P."/>
            <person name="Nakanishi M."/>
            <person name="Sayaka M."/>
            <person name="Hattori M."/>
            <person name="Ohkuma M."/>
        </authorList>
    </citation>
    <scope>NUCLEOTIDE SEQUENCE [LARGE SCALE GENOMIC DNA]</scope>
    <source>
        <strain evidence="2">JCM19235</strain>
    </source>
</reference>